<reference evidence="1" key="1">
    <citation type="journal article" date="2017" name="Parasit. Vectors">
        <title>Sialotranscriptomics of Rhipicephalus zambeziensis reveals intricate expression profiles of secretory proteins and suggests tight temporal transcriptional regulation during blood-feeding.</title>
        <authorList>
            <person name="de Castro M.H."/>
            <person name="de Klerk D."/>
            <person name="Pienaar R."/>
            <person name="Rees D.J.G."/>
            <person name="Mans B.J."/>
        </authorList>
    </citation>
    <scope>NUCLEOTIDE SEQUENCE</scope>
    <source>
        <tissue evidence="1">Salivary glands</tissue>
    </source>
</reference>
<proteinExistence type="predicted"/>
<name>A0A224Y730_9ACAR</name>
<accession>A0A224Y730</accession>
<protein>
    <submittedName>
        <fullName evidence="1">Uncharacterized protein</fullName>
    </submittedName>
</protein>
<sequence>MGDAAYIPGGFQITPPFKAKAFNSSYSRCPTVHPCPGTAPAVASPPYTVSRQSRDDTAAHSHSCAATAVASPPYTLSAIT</sequence>
<dbReference type="EMBL" id="GFPF01002230">
    <property type="protein sequence ID" value="MAA13376.1"/>
    <property type="molecule type" value="Transcribed_RNA"/>
</dbReference>
<evidence type="ECO:0000313" key="1">
    <source>
        <dbReference type="EMBL" id="MAA13376.1"/>
    </source>
</evidence>
<organism evidence="1">
    <name type="scientific">Rhipicephalus zambeziensis</name>
    <dbReference type="NCBI Taxonomy" id="60191"/>
    <lineage>
        <taxon>Eukaryota</taxon>
        <taxon>Metazoa</taxon>
        <taxon>Ecdysozoa</taxon>
        <taxon>Arthropoda</taxon>
        <taxon>Chelicerata</taxon>
        <taxon>Arachnida</taxon>
        <taxon>Acari</taxon>
        <taxon>Parasitiformes</taxon>
        <taxon>Ixodida</taxon>
        <taxon>Ixodoidea</taxon>
        <taxon>Ixodidae</taxon>
        <taxon>Rhipicephalinae</taxon>
        <taxon>Rhipicephalus</taxon>
        <taxon>Rhipicephalus</taxon>
    </lineage>
</organism>
<dbReference type="AlphaFoldDB" id="A0A224Y730"/>